<proteinExistence type="predicted"/>
<dbReference type="SUPFAM" id="SSF48452">
    <property type="entry name" value="TPR-like"/>
    <property type="match status" value="1"/>
</dbReference>
<dbReference type="Gene3D" id="1.25.40.10">
    <property type="entry name" value="Tetratricopeptide repeat domain"/>
    <property type="match status" value="1"/>
</dbReference>
<evidence type="ECO:0000313" key="1">
    <source>
        <dbReference type="EMBL" id="MFD2545444.1"/>
    </source>
</evidence>
<dbReference type="InterPro" id="IPR011990">
    <property type="entry name" value="TPR-like_helical_dom_sf"/>
</dbReference>
<accession>A0ABW5K9C7</accession>
<reference evidence="2" key="1">
    <citation type="journal article" date="2019" name="Int. J. Syst. Evol. Microbiol.">
        <title>The Global Catalogue of Microorganisms (GCM) 10K type strain sequencing project: providing services to taxonomists for standard genome sequencing and annotation.</title>
        <authorList>
            <consortium name="The Broad Institute Genomics Platform"/>
            <consortium name="The Broad Institute Genome Sequencing Center for Infectious Disease"/>
            <person name="Wu L."/>
            <person name="Ma J."/>
        </authorList>
    </citation>
    <scope>NUCLEOTIDE SEQUENCE [LARGE SCALE GENOMIC DNA]</scope>
    <source>
        <strain evidence="2">KCTC 52204</strain>
    </source>
</reference>
<protein>
    <submittedName>
        <fullName evidence="1">Tetratricopeptide repeat protein</fullName>
    </submittedName>
</protein>
<keyword evidence="2" id="KW-1185">Reference proteome</keyword>
<sequence>MKEKLFSSFFALFTITVSAQTNFDLGFNKGFSEGYCYGKPIGCISPMVPIAPLPTVGESSALYKDGYNRGFVLGKSRAEKTNEGTASNDRQRYRAEKVEHLQKPIYQPSSSLLDLQIANALQIRNMKPQIVQLMEDGKLQEAYNLTNHGLSRAPEDGEFIVLKGQILRKAKQYQDALVWFRKCARMRCMEGINYAIDATIKEMNENSTSSE</sequence>
<evidence type="ECO:0000313" key="2">
    <source>
        <dbReference type="Proteomes" id="UP001597394"/>
    </source>
</evidence>
<name>A0ABW5K9C7_9FLAO</name>
<dbReference type="Proteomes" id="UP001597394">
    <property type="component" value="Unassembled WGS sequence"/>
</dbReference>
<organism evidence="1 2">
    <name type="scientific">Kaistella montana</name>
    <dbReference type="NCBI Taxonomy" id="1849733"/>
    <lineage>
        <taxon>Bacteria</taxon>
        <taxon>Pseudomonadati</taxon>
        <taxon>Bacteroidota</taxon>
        <taxon>Flavobacteriia</taxon>
        <taxon>Flavobacteriales</taxon>
        <taxon>Weeksellaceae</taxon>
        <taxon>Chryseobacterium group</taxon>
        <taxon>Kaistella</taxon>
    </lineage>
</organism>
<comment type="caution">
    <text evidence="1">The sequence shown here is derived from an EMBL/GenBank/DDBJ whole genome shotgun (WGS) entry which is preliminary data.</text>
</comment>
<gene>
    <name evidence="1" type="ORF">ACFSO8_08225</name>
</gene>
<dbReference type="RefSeq" id="WP_255929594.1">
    <property type="nucleotide sequence ID" value="NZ_JANFQP010000002.1"/>
</dbReference>
<dbReference type="EMBL" id="JBHULG010000002">
    <property type="protein sequence ID" value="MFD2545444.1"/>
    <property type="molecule type" value="Genomic_DNA"/>
</dbReference>